<gene>
    <name evidence="2" type="ORF">BK007_11270</name>
</gene>
<feature type="transmembrane region" description="Helical" evidence="1">
    <location>
        <begin position="53"/>
        <end position="75"/>
    </location>
</feature>
<name>A0A2H4VEK5_9EURY</name>
<protein>
    <submittedName>
        <fullName evidence="2">Uncharacterized protein</fullName>
    </submittedName>
</protein>
<organism evidence="2 3">
    <name type="scientific">Methanobacterium subterraneum</name>
    <dbReference type="NCBI Taxonomy" id="59277"/>
    <lineage>
        <taxon>Archaea</taxon>
        <taxon>Methanobacteriati</taxon>
        <taxon>Methanobacteriota</taxon>
        <taxon>Methanomada group</taxon>
        <taxon>Methanobacteria</taxon>
        <taxon>Methanobacteriales</taxon>
        <taxon>Methanobacteriaceae</taxon>
        <taxon>Methanobacterium</taxon>
    </lineage>
</organism>
<feature type="transmembrane region" description="Helical" evidence="1">
    <location>
        <begin position="12"/>
        <end position="32"/>
    </location>
</feature>
<feature type="transmembrane region" description="Helical" evidence="1">
    <location>
        <begin position="81"/>
        <end position="100"/>
    </location>
</feature>
<evidence type="ECO:0000256" key="1">
    <source>
        <dbReference type="SAM" id="Phobius"/>
    </source>
</evidence>
<keyword evidence="1" id="KW-0472">Membrane</keyword>
<evidence type="ECO:0000313" key="2">
    <source>
        <dbReference type="EMBL" id="AUB56535.1"/>
    </source>
</evidence>
<accession>A0A2H4VEK5</accession>
<proteinExistence type="predicted"/>
<sequence length="108" mass="12152">MDLSSLVPNLLVQRLLGFILGLVLFYAALKLLNELKNKEIAISMVFLHKNRMIIIFSLLFISGLLSFVTGLIYVFIGNGIYIERLLNINAIVLLIFVVSLQRIMKGGK</sequence>
<dbReference type="AlphaFoldDB" id="A0A2H4VEK5"/>
<evidence type="ECO:0000313" key="3">
    <source>
        <dbReference type="Proteomes" id="UP000232806"/>
    </source>
</evidence>
<reference evidence="2 3" key="1">
    <citation type="submission" date="2016-10" db="EMBL/GenBank/DDBJ databases">
        <title>Comparative genomics between deep and shallow subseafloor isolates.</title>
        <authorList>
            <person name="Ishii S."/>
            <person name="Miller J.R."/>
            <person name="Sutton G."/>
            <person name="Suzuki S."/>
            <person name="Methe B."/>
            <person name="Inagaki F."/>
            <person name="Imachi H."/>
        </authorList>
    </citation>
    <scope>NUCLEOTIDE SEQUENCE [LARGE SCALE GENOMIC DNA]</scope>
    <source>
        <strain evidence="2 3">MO-MB1</strain>
    </source>
</reference>
<dbReference type="EMBL" id="CP017766">
    <property type="protein sequence ID" value="AUB56535.1"/>
    <property type="molecule type" value="Genomic_DNA"/>
</dbReference>
<keyword evidence="1" id="KW-0812">Transmembrane</keyword>
<keyword evidence="1" id="KW-1133">Transmembrane helix</keyword>
<dbReference type="Proteomes" id="UP000232806">
    <property type="component" value="Chromosome"/>
</dbReference>